<dbReference type="Pfam" id="PF01590">
    <property type="entry name" value="GAF"/>
    <property type="match status" value="1"/>
</dbReference>
<dbReference type="AlphaFoldDB" id="A0A7V3ZT89"/>
<accession>A0A7V3ZT89</accession>
<dbReference type="SMART" id="SM00471">
    <property type="entry name" value="HDc"/>
    <property type="match status" value="1"/>
</dbReference>
<dbReference type="InterPro" id="IPR029016">
    <property type="entry name" value="GAF-like_dom_sf"/>
</dbReference>
<dbReference type="CDD" id="cd00077">
    <property type="entry name" value="HDc"/>
    <property type="match status" value="1"/>
</dbReference>
<dbReference type="PANTHER" id="PTHR43155:SF2">
    <property type="entry name" value="CYCLIC DI-GMP PHOSPHODIESTERASE PA4108"/>
    <property type="match status" value="1"/>
</dbReference>
<dbReference type="Gene3D" id="1.10.3210.10">
    <property type="entry name" value="Hypothetical protein af1432"/>
    <property type="match status" value="1"/>
</dbReference>
<dbReference type="InterPro" id="IPR003018">
    <property type="entry name" value="GAF"/>
</dbReference>
<comment type="caution">
    <text evidence="3">The sequence shown here is derived from an EMBL/GenBank/DDBJ whole genome shotgun (WGS) entry which is preliminary data.</text>
</comment>
<evidence type="ECO:0000313" key="3">
    <source>
        <dbReference type="EMBL" id="HGK53885.1"/>
    </source>
</evidence>
<dbReference type="Pfam" id="PF13487">
    <property type="entry name" value="HD_5"/>
    <property type="match status" value="1"/>
</dbReference>
<organism evidence="3">
    <name type="scientific">candidate division WOR-3 bacterium</name>
    <dbReference type="NCBI Taxonomy" id="2052148"/>
    <lineage>
        <taxon>Bacteria</taxon>
        <taxon>Bacteria division WOR-3</taxon>
    </lineage>
</organism>
<dbReference type="InterPro" id="IPR037522">
    <property type="entry name" value="HD_GYP_dom"/>
</dbReference>
<dbReference type="PROSITE" id="PS51831">
    <property type="entry name" value="HD"/>
    <property type="match status" value="1"/>
</dbReference>
<feature type="domain" description="HD" evidence="1">
    <location>
        <begin position="200"/>
        <end position="322"/>
    </location>
</feature>
<sequence length="344" mass="39744">MEVQVLSRPFLKMTIFKKSLIYKIAGFFISLETKEILKRITETLEEIFNAERVSIFRKKEDRNYLEFYTFSRGEDELKKIKIELSKGIVGWVYKNNRPLIVNDVSKSKMFYKGVDELTGFKTNSILAFPLGLKKRRYGVVEIINKKDGKFKRKDLKICELISPFVAIALENAALFEKIEEMFFGMIRSFAKAVEAKDPYTSGHVERVENLSYLLAKKVGLKGNELKNAKIAGILHDIGKIGIPDEILKKPKKLTKEEYEIIKKHVLYAKEILEPISEMKDIIPAIYYHHERYDGKGYPEGKKGEEIPLLARIISIVDAFDAMASDRPYRKALSAKKNTKRVFKK</sequence>
<dbReference type="SUPFAM" id="SSF109604">
    <property type="entry name" value="HD-domain/PDEase-like"/>
    <property type="match status" value="1"/>
</dbReference>
<feature type="domain" description="HD-GYP" evidence="2">
    <location>
        <begin position="178"/>
        <end position="344"/>
    </location>
</feature>
<reference evidence="3" key="1">
    <citation type="journal article" date="2020" name="mSystems">
        <title>Genome- and Community-Level Interaction Insights into Carbon Utilization and Element Cycling Functions of Hydrothermarchaeota in Hydrothermal Sediment.</title>
        <authorList>
            <person name="Zhou Z."/>
            <person name="Liu Y."/>
            <person name="Xu W."/>
            <person name="Pan J."/>
            <person name="Luo Z.H."/>
            <person name="Li M."/>
        </authorList>
    </citation>
    <scope>NUCLEOTIDE SEQUENCE [LARGE SCALE GENOMIC DNA]</scope>
    <source>
        <strain evidence="3">SpSt-695</strain>
    </source>
</reference>
<dbReference type="SUPFAM" id="SSF55781">
    <property type="entry name" value="GAF domain-like"/>
    <property type="match status" value="1"/>
</dbReference>
<dbReference type="Gene3D" id="3.30.450.40">
    <property type="match status" value="1"/>
</dbReference>
<dbReference type="PROSITE" id="PS51832">
    <property type="entry name" value="HD_GYP"/>
    <property type="match status" value="1"/>
</dbReference>
<evidence type="ECO:0000259" key="2">
    <source>
        <dbReference type="PROSITE" id="PS51832"/>
    </source>
</evidence>
<gene>
    <name evidence="3" type="ORF">ENU72_02540</name>
</gene>
<dbReference type="SMART" id="SM00065">
    <property type="entry name" value="GAF"/>
    <property type="match status" value="1"/>
</dbReference>
<dbReference type="InterPro" id="IPR006674">
    <property type="entry name" value="HD_domain"/>
</dbReference>
<protein>
    <submittedName>
        <fullName evidence="3">HD domain-containing protein</fullName>
    </submittedName>
</protein>
<dbReference type="EMBL" id="DTDP01000112">
    <property type="protein sequence ID" value="HGK53885.1"/>
    <property type="molecule type" value="Genomic_DNA"/>
</dbReference>
<dbReference type="InterPro" id="IPR003607">
    <property type="entry name" value="HD/PDEase_dom"/>
</dbReference>
<name>A0A7V3ZT89_UNCW3</name>
<proteinExistence type="predicted"/>
<evidence type="ECO:0000259" key="1">
    <source>
        <dbReference type="PROSITE" id="PS51831"/>
    </source>
</evidence>
<dbReference type="PANTHER" id="PTHR43155">
    <property type="entry name" value="CYCLIC DI-GMP PHOSPHODIESTERASE PA4108-RELATED"/>
    <property type="match status" value="1"/>
</dbReference>